<protein>
    <submittedName>
        <fullName evidence="2">Uncharacterized protein</fullName>
    </submittedName>
</protein>
<dbReference type="AlphaFoldDB" id="A0A3P7N7T9"/>
<accession>A0A3P7N7T9</accession>
<feature type="compositionally biased region" description="Acidic residues" evidence="1">
    <location>
        <begin position="10"/>
        <end position="23"/>
    </location>
</feature>
<keyword evidence="3" id="KW-1185">Reference proteome</keyword>
<organism evidence="2 3">
    <name type="scientific">Dibothriocephalus latus</name>
    <name type="common">Fish tapeworm</name>
    <name type="synonym">Diphyllobothrium latum</name>
    <dbReference type="NCBI Taxonomy" id="60516"/>
    <lineage>
        <taxon>Eukaryota</taxon>
        <taxon>Metazoa</taxon>
        <taxon>Spiralia</taxon>
        <taxon>Lophotrochozoa</taxon>
        <taxon>Platyhelminthes</taxon>
        <taxon>Cestoda</taxon>
        <taxon>Eucestoda</taxon>
        <taxon>Diphyllobothriidea</taxon>
        <taxon>Diphyllobothriidae</taxon>
        <taxon>Dibothriocephalus</taxon>
    </lineage>
</organism>
<proteinExistence type="predicted"/>
<reference evidence="2 3" key="1">
    <citation type="submission" date="2018-11" db="EMBL/GenBank/DDBJ databases">
        <authorList>
            <consortium name="Pathogen Informatics"/>
        </authorList>
    </citation>
    <scope>NUCLEOTIDE SEQUENCE [LARGE SCALE GENOMIC DNA]</scope>
</reference>
<dbReference type="Proteomes" id="UP000281553">
    <property type="component" value="Unassembled WGS sequence"/>
</dbReference>
<evidence type="ECO:0000313" key="2">
    <source>
        <dbReference type="EMBL" id="VDN31468.1"/>
    </source>
</evidence>
<evidence type="ECO:0000313" key="3">
    <source>
        <dbReference type="Proteomes" id="UP000281553"/>
    </source>
</evidence>
<name>A0A3P7N7T9_DIBLA</name>
<dbReference type="OrthoDB" id="6153775at2759"/>
<gene>
    <name evidence="2" type="ORF">DILT_LOCUS15757</name>
</gene>
<evidence type="ECO:0000256" key="1">
    <source>
        <dbReference type="SAM" id="MobiDB-lite"/>
    </source>
</evidence>
<feature type="region of interest" description="Disordered" evidence="1">
    <location>
        <begin position="1"/>
        <end position="25"/>
    </location>
</feature>
<sequence length="232" mass="25796">MSPTLKGLQEEEAVETEDEETEDNTVLSLSVTSFTLLLTVAPCGTATSKDTWELANRPHEADFLRLSASSLLLDLVSHSRTVLHGGNWMTLDGRLGEVMVEDLSPSGRLYPQRFVTAPSSWQESATTATPASQTCNSSAPQNCLLTFSLKRHTLPDPQLTRREEEAILSVRLAPAYYVHTQAFLTTVTDTLERFLQYQDLMNRVSASSKGLKVRTTNSRILFPLSNNPYMRT</sequence>
<dbReference type="EMBL" id="UYRU01080899">
    <property type="protein sequence ID" value="VDN31468.1"/>
    <property type="molecule type" value="Genomic_DNA"/>
</dbReference>